<dbReference type="PANTHER" id="PTHR11783">
    <property type="entry name" value="SULFOTRANSFERASE SULT"/>
    <property type="match status" value="1"/>
</dbReference>
<accession>A0A941GNG6</accession>
<gene>
    <name evidence="4" type="ORF">DSM107014_03525</name>
</gene>
<evidence type="ECO:0000313" key="4">
    <source>
        <dbReference type="EMBL" id="MBR8826969.1"/>
    </source>
</evidence>
<comment type="caution">
    <text evidence="4">The sequence shown here is derived from an EMBL/GenBank/DDBJ whole genome shotgun (WGS) entry which is preliminary data.</text>
</comment>
<dbReference type="EMBL" id="JADQBC010000016">
    <property type="protein sequence ID" value="MBR8826969.1"/>
    <property type="molecule type" value="Genomic_DNA"/>
</dbReference>
<feature type="domain" description="Sulfotransferase" evidence="3">
    <location>
        <begin position="103"/>
        <end position="285"/>
    </location>
</feature>
<dbReference type="SUPFAM" id="SSF52540">
    <property type="entry name" value="P-loop containing nucleoside triphosphate hydrolases"/>
    <property type="match status" value="1"/>
</dbReference>
<dbReference type="Proteomes" id="UP000767446">
    <property type="component" value="Unassembled WGS sequence"/>
</dbReference>
<dbReference type="GO" id="GO:0008146">
    <property type="term" value="F:sulfotransferase activity"/>
    <property type="evidence" value="ECO:0007669"/>
    <property type="project" value="InterPro"/>
</dbReference>
<dbReference type="AlphaFoldDB" id="A0A941GNG6"/>
<keyword evidence="2" id="KW-0808">Transferase</keyword>
<evidence type="ECO:0000256" key="1">
    <source>
        <dbReference type="ARBA" id="ARBA00005771"/>
    </source>
</evidence>
<name>A0A941GNG6_9CHRO</name>
<dbReference type="Gene3D" id="3.40.50.300">
    <property type="entry name" value="P-loop containing nucleotide triphosphate hydrolases"/>
    <property type="match status" value="1"/>
</dbReference>
<comment type="similarity">
    <text evidence="1">Belongs to the sulfotransferase 1 family.</text>
</comment>
<evidence type="ECO:0000313" key="5">
    <source>
        <dbReference type="Proteomes" id="UP000767446"/>
    </source>
</evidence>
<dbReference type="InterPro" id="IPR027417">
    <property type="entry name" value="P-loop_NTPase"/>
</dbReference>
<dbReference type="InterPro" id="IPR000863">
    <property type="entry name" value="Sulfotransferase_dom"/>
</dbReference>
<evidence type="ECO:0000256" key="2">
    <source>
        <dbReference type="ARBA" id="ARBA00022679"/>
    </source>
</evidence>
<evidence type="ECO:0000259" key="3">
    <source>
        <dbReference type="Pfam" id="PF00685"/>
    </source>
</evidence>
<organism evidence="4 5">
    <name type="scientific">Gomphosphaeria aponina SAG 52.96 = DSM 107014</name>
    <dbReference type="NCBI Taxonomy" id="1521640"/>
    <lineage>
        <taxon>Bacteria</taxon>
        <taxon>Bacillati</taxon>
        <taxon>Cyanobacteriota</taxon>
        <taxon>Cyanophyceae</taxon>
        <taxon>Oscillatoriophycideae</taxon>
        <taxon>Chroococcales</taxon>
        <taxon>Gomphosphaeriaceae</taxon>
        <taxon>Gomphosphaeria</taxon>
    </lineage>
</organism>
<proteinExistence type="inferred from homology"/>
<dbReference type="Pfam" id="PF00685">
    <property type="entry name" value="Sulfotransfer_1"/>
    <property type="match status" value="1"/>
</dbReference>
<sequence length="288" mass="33690">MTKVLYTLRQILPQNFKETIFDTRKNLIYFLPFAVKYQSKSINIYHCCVHKSASQWLQSLLFDFRVYQYSGLKACRNTKIKHGGYLPTESASEKFPEHTIAGSLHISYDNFQKIPKPAHYKAFFVMRDPRDIVVSDYFSLKYSHVPNPGVIETRDKLSTMDEIEGIIYVLNRIHQRRLFTALDSWIDAAKKDPNILLFRFEELTAVDNFAVFKKLLAHCDIAMPDQVLTSLLEEYRFEKLTGRQQGKEDKRSHLRKGIPGDWQNYFNETISSRFQELTGDLVHRLGYG</sequence>
<reference evidence="4" key="1">
    <citation type="submission" date="2021-02" db="EMBL/GenBank/DDBJ databases">
        <title>Metagenome analyses of Stigonema ocellatum DSM 106950, Chlorogloea purpurea SAG 13.99 and Gomphosphaeria aponina DSM 107014.</title>
        <authorList>
            <person name="Marter P."/>
            <person name="Huang S."/>
        </authorList>
    </citation>
    <scope>NUCLEOTIDE SEQUENCE</scope>
    <source>
        <strain evidence="4">JP213</strain>
    </source>
</reference>
<protein>
    <submittedName>
        <fullName evidence="4">Sulfotransferase domain-containing protein</fullName>
    </submittedName>
</protein>